<name>A0A8X7C725_9ARAC</name>
<protein>
    <submittedName>
        <fullName evidence="1">Uncharacterized protein</fullName>
    </submittedName>
</protein>
<evidence type="ECO:0000313" key="2">
    <source>
        <dbReference type="Proteomes" id="UP000886998"/>
    </source>
</evidence>
<dbReference type="Proteomes" id="UP000886998">
    <property type="component" value="Unassembled WGS sequence"/>
</dbReference>
<dbReference type="AlphaFoldDB" id="A0A8X7C725"/>
<proteinExistence type="predicted"/>
<dbReference type="EMBL" id="BMAV01009995">
    <property type="protein sequence ID" value="GFY54679.1"/>
    <property type="molecule type" value="Genomic_DNA"/>
</dbReference>
<gene>
    <name evidence="1" type="ORF">TNIN_258641</name>
</gene>
<comment type="caution">
    <text evidence="1">The sequence shown here is derived from an EMBL/GenBank/DDBJ whole genome shotgun (WGS) entry which is preliminary data.</text>
</comment>
<keyword evidence="2" id="KW-1185">Reference proteome</keyword>
<organism evidence="1 2">
    <name type="scientific">Trichonephila inaurata madagascariensis</name>
    <dbReference type="NCBI Taxonomy" id="2747483"/>
    <lineage>
        <taxon>Eukaryota</taxon>
        <taxon>Metazoa</taxon>
        <taxon>Ecdysozoa</taxon>
        <taxon>Arthropoda</taxon>
        <taxon>Chelicerata</taxon>
        <taxon>Arachnida</taxon>
        <taxon>Araneae</taxon>
        <taxon>Araneomorphae</taxon>
        <taxon>Entelegynae</taxon>
        <taxon>Araneoidea</taxon>
        <taxon>Nephilidae</taxon>
        <taxon>Trichonephila</taxon>
        <taxon>Trichonephila inaurata</taxon>
    </lineage>
</organism>
<evidence type="ECO:0000313" key="1">
    <source>
        <dbReference type="EMBL" id="GFY54679.1"/>
    </source>
</evidence>
<reference evidence="1" key="1">
    <citation type="submission" date="2020-08" db="EMBL/GenBank/DDBJ databases">
        <title>Multicomponent nature underlies the extraordinary mechanical properties of spider dragline silk.</title>
        <authorList>
            <person name="Kono N."/>
            <person name="Nakamura H."/>
            <person name="Mori M."/>
            <person name="Yoshida Y."/>
            <person name="Ohtoshi R."/>
            <person name="Malay A.D."/>
            <person name="Moran D.A.P."/>
            <person name="Tomita M."/>
            <person name="Numata K."/>
            <person name="Arakawa K."/>
        </authorList>
    </citation>
    <scope>NUCLEOTIDE SEQUENCE</scope>
</reference>
<accession>A0A8X7C725</accession>
<sequence length="143" mass="16533">MEEITTPRAFSQYKGTNTCVIIFTNVHRYLFYHSLVKSEPHRCLRLQSVTNTVNDFFLVINPFGAEEHTPLLKYVTREKSQRQLSIQLRIVSRKHQFIQEDKQVSQKGNKILGGKAFTPLINFTQWKYTSLNLAMASGVILLS</sequence>